<proteinExistence type="inferred from homology"/>
<gene>
    <name evidence="8" type="primary">CobH</name>
    <name evidence="8" type="ordered locus">PTH_0957</name>
</gene>
<dbReference type="eggNOG" id="COG2138">
    <property type="taxonomic scope" value="Bacteria"/>
</dbReference>
<dbReference type="STRING" id="370438.PTH_0957"/>
<dbReference type="GO" id="GO:0016993">
    <property type="term" value="F:precorrin-8X methylmutase activity"/>
    <property type="evidence" value="ECO:0007669"/>
    <property type="project" value="InterPro"/>
</dbReference>
<evidence type="ECO:0000256" key="1">
    <source>
        <dbReference type="ARBA" id="ARBA00004953"/>
    </source>
</evidence>
<comment type="similarity">
    <text evidence="2">Belongs to the CobH/CbiC family.</text>
</comment>
<dbReference type="InterPro" id="IPR036588">
    <property type="entry name" value="CobH/CbiC_sf"/>
</dbReference>
<name>A5D3N3_PELTS</name>
<evidence type="ECO:0000256" key="6">
    <source>
        <dbReference type="ARBA" id="ARBA00023239"/>
    </source>
</evidence>
<dbReference type="HOGENOM" id="CLU_827999_0_0_9"/>
<dbReference type="EMBL" id="AP009389">
    <property type="protein sequence ID" value="BAF59138.1"/>
    <property type="molecule type" value="Genomic_DNA"/>
</dbReference>
<dbReference type="InterPro" id="IPR002762">
    <property type="entry name" value="CbiX-like"/>
</dbReference>
<dbReference type="Gene3D" id="3.40.50.10230">
    <property type="entry name" value="Cobalamin biosynthesis CobH/CbiC, precorrin-8X methylmutase"/>
    <property type="match status" value="1"/>
</dbReference>
<dbReference type="UniPathway" id="UPA00148"/>
<dbReference type="KEGG" id="pth:PTH_0957"/>
<keyword evidence="3" id="KW-0169">Cobalamin biosynthesis</keyword>
<evidence type="ECO:0000256" key="5">
    <source>
        <dbReference type="ARBA" id="ARBA00023235"/>
    </source>
</evidence>
<dbReference type="PANTHER" id="PTHR43588:SF1">
    <property type="entry name" value="COBALT-PRECORRIN-8 METHYLMUTASE"/>
    <property type="match status" value="1"/>
</dbReference>
<evidence type="ECO:0000313" key="8">
    <source>
        <dbReference type="EMBL" id="BAF59138.1"/>
    </source>
</evidence>
<sequence length="349" mass="36430">MKKGILLLGHGSRRPAANAGLEALGGIVQESLGLPTLPVFFQFGRPTLAEGVARFASQGIHEIIIVPVFLFPGVHLEKDVPEAVAGLAARYGEGLKLVLTSGLGPDPRLAEIVVERVRAAGALLPGGDGTKAPVGAQDLNDPGAIAARSRDLIEEYLGMEFFQRKFPGLAGEVVRRVVHATGNPQVASLLRFHPGAVEAGIAALRRGALIFADVRMVKAGINGRALRELGGRVICPIHHPRVHSFAEERGITRAAAAVYLFREQLRDCVAVVGNAPTALAEVIRQTGQGFRPALIIGTPVGFVGAAEVKARLQSQQVPYLTLIGSQGGSAVAAAAVNALISLAQGRAGL</sequence>
<keyword evidence="4" id="KW-0479">Metal-binding</keyword>
<accession>A5D3N3</accession>
<dbReference type="Pfam" id="PF01903">
    <property type="entry name" value="CbiX"/>
    <property type="match status" value="1"/>
</dbReference>
<dbReference type="GO" id="GO:0016829">
    <property type="term" value="F:lyase activity"/>
    <property type="evidence" value="ECO:0007669"/>
    <property type="project" value="UniProtKB-KW"/>
</dbReference>
<evidence type="ECO:0000313" key="9">
    <source>
        <dbReference type="Proteomes" id="UP000006556"/>
    </source>
</evidence>
<dbReference type="eggNOG" id="COG2082">
    <property type="taxonomic scope" value="Bacteria"/>
</dbReference>
<dbReference type="InterPro" id="IPR003722">
    <property type="entry name" value="Cbl_synth_CobH/CbiC"/>
</dbReference>
<keyword evidence="5 8" id="KW-0413">Isomerase</keyword>
<keyword evidence="6" id="KW-0456">Lyase</keyword>
<reference evidence="9" key="1">
    <citation type="journal article" date="2008" name="Genome Res.">
        <title>The genome of Pelotomaculum thermopropionicum reveals niche-associated evolution in anaerobic microbiota.</title>
        <authorList>
            <person name="Kosaka T."/>
            <person name="Kato S."/>
            <person name="Shimoyama T."/>
            <person name="Ishii S."/>
            <person name="Abe T."/>
            <person name="Watanabe K."/>
        </authorList>
    </citation>
    <scope>NUCLEOTIDE SEQUENCE [LARGE SCALE GENOMIC DNA]</scope>
    <source>
        <strain evidence="9">DSM 13744 / JCM 10971 / SI</strain>
    </source>
</reference>
<evidence type="ECO:0000256" key="3">
    <source>
        <dbReference type="ARBA" id="ARBA00022573"/>
    </source>
</evidence>
<dbReference type="AlphaFoldDB" id="A5D3N3"/>
<protein>
    <submittedName>
        <fullName evidence="8">Precorrin isomerase</fullName>
    </submittedName>
</protein>
<dbReference type="SUPFAM" id="SSF53800">
    <property type="entry name" value="Chelatase"/>
    <property type="match status" value="1"/>
</dbReference>
<comment type="pathway">
    <text evidence="1">Cofactor biosynthesis; adenosylcobalamin biosynthesis.</text>
</comment>
<evidence type="ECO:0000256" key="2">
    <source>
        <dbReference type="ARBA" id="ARBA00009774"/>
    </source>
</evidence>
<dbReference type="SUPFAM" id="SSF63965">
    <property type="entry name" value="Precorrin-8X methylmutase CbiC/CobH"/>
    <property type="match status" value="1"/>
</dbReference>
<organism evidence="8 9">
    <name type="scientific">Pelotomaculum thermopropionicum (strain DSM 13744 / JCM 10971 / SI)</name>
    <dbReference type="NCBI Taxonomy" id="370438"/>
    <lineage>
        <taxon>Bacteria</taxon>
        <taxon>Bacillati</taxon>
        <taxon>Bacillota</taxon>
        <taxon>Clostridia</taxon>
        <taxon>Eubacteriales</taxon>
        <taxon>Desulfotomaculaceae</taxon>
        <taxon>Pelotomaculum</taxon>
    </lineage>
</organism>
<dbReference type="GO" id="GO:0009236">
    <property type="term" value="P:cobalamin biosynthetic process"/>
    <property type="evidence" value="ECO:0007669"/>
    <property type="project" value="UniProtKB-UniPathway"/>
</dbReference>
<keyword evidence="9" id="KW-1185">Reference proteome</keyword>
<dbReference type="Gene3D" id="3.40.50.1400">
    <property type="match status" value="1"/>
</dbReference>
<evidence type="ECO:0000256" key="4">
    <source>
        <dbReference type="ARBA" id="ARBA00022723"/>
    </source>
</evidence>
<feature type="domain" description="Cobalamin biosynthesis precorrin-8X methylmutase CobH/CbiC" evidence="7">
    <location>
        <begin position="145"/>
        <end position="341"/>
    </location>
</feature>
<dbReference type="GO" id="GO:0046872">
    <property type="term" value="F:metal ion binding"/>
    <property type="evidence" value="ECO:0007669"/>
    <property type="project" value="UniProtKB-KW"/>
</dbReference>
<dbReference type="PANTHER" id="PTHR43588">
    <property type="entry name" value="COBALT-PRECORRIN-8 METHYLMUTASE"/>
    <property type="match status" value="1"/>
</dbReference>
<evidence type="ECO:0000259" key="7">
    <source>
        <dbReference type="Pfam" id="PF02570"/>
    </source>
</evidence>
<dbReference type="Pfam" id="PF02570">
    <property type="entry name" value="CbiC"/>
    <property type="match status" value="1"/>
</dbReference>
<dbReference type="Proteomes" id="UP000006556">
    <property type="component" value="Chromosome"/>
</dbReference>